<evidence type="ECO:0000313" key="1">
    <source>
        <dbReference type="EMBL" id="TGO12854.1"/>
    </source>
</evidence>
<dbReference type="OrthoDB" id="10276149at2759"/>
<comment type="caution">
    <text evidence="1">The sequence shown here is derived from an EMBL/GenBank/DDBJ whole genome shotgun (WGS) entry which is preliminary data.</text>
</comment>
<dbReference type="AlphaFoldDB" id="A0A4Z1EKC6"/>
<organism evidence="1 2">
    <name type="scientific">Botrytis tulipae</name>
    <dbReference type="NCBI Taxonomy" id="87230"/>
    <lineage>
        <taxon>Eukaryota</taxon>
        <taxon>Fungi</taxon>
        <taxon>Dikarya</taxon>
        <taxon>Ascomycota</taxon>
        <taxon>Pezizomycotina</taxon>
        <taxon>Leotiomycetes</taxon>
        <taxon>Helotiales</taxon>
        <taxon>Sclerotiniaceae</taxon>
        <taxon>Botrytis</taxon>
    </lineage>
</organism>
<evidence type="ECO:0000313" key="2">
    <source>
        <dbReference type="Proteomes" id="UP000297777"/>
    </source>
</evidence>
<name>A0A4Z1EKC6_9HELO</name>
<gene>
    <name evidence="1" type="ORF">BTUL_0081g00310</name>
</gene>
<accession>A0A4Z1EKC6</accession>
<dbReference type="EMBL" id="PQXH01000081">
    <property type="protein sequence ID" value="TGO12854.1"/>
    <property type="molecule type" value="Genomic_DNA"/>
</dbReference>
<sequence length="111" mass="11892">MPRAKSEANKVTLLICERDEGATGLDTIMESRGAGTGRLYIHAHDGRRTSQVSQGPKFYGIAENRSGNWFLDLIDRKATILSKSNGGLCGSSVCGPKIGSLRGFYSNKSGV</sequence>
<dbReference type="Proteomes" id="UP000297777">
    <property type="component" value="Unassembled WGS sequence"/>
</dbReference>
<proteinExistence type="predicted"/>
<protein>
    <submittedName>
        <fullName evidence="1">Uncharacterized protein</fullName>
    </submittedName>
</protein>
<keyword evidence="2" id="KW-1185">Reference proteome</keyword>
<reference evidence="1 2" key="1">
    <citation type="submission" date="2017-12" db="EMBL/GenBank/DDBJ databases">
        <title>Comparative genomics of Botrytis spp.</title>
        <authorList>
            <person name="Valero-Jimenez C.A."/>
            <person name="Tapia P."/>
            <person name="Veloso J."/>
            <person name="Silva-Moreno E."/>
            <person name="Staats M."/>
            <person name="Valdes J.H."/>
            <person name="Van Kan J.A.L."/>
        </authorList>
    </citation>
    <scope>NUCLEOTIDE SEQUENCE [LARGE SCALE GENOMIC DNA]</scope>
    <source>
        <strain evidence="1 2">Bt9001</strain>
    </source>
</reference>